<feature type="domain" description="N-acetyltransferase" evidence="4">
    <location>
        <begin position="166"/>
        <end position="311"/>
    </location>
</feature>
<evidence type="ECO:0000313" key="5">
    <source>
        <dbReference type="EMBL" id="KYH31670.1"/>
    </source>
</evidence>
<dbReference type="EMBL" id="LTBA01000044">
    <property type="protein sequence ID" value="KYH31670.1"/>
    <property type="molecule type" value="Genomic_DNA"/>
</dbReference>
<evidence type="ECO:0000256" key="2">
    <source>
        <dbReference type="ARBA" id="ARBA00023315"/>
    </source>
</evidence>
<protein>
    <submittedName>
        <fullName evidence="5">Putative ribosomal N-acetyltransferase YdaF</fullName>
        <ecNumber evidence="5">2.3.1.-</ecNumber>
    </submittedName>
</protein>
<dbReference type="PANTHER" id="PTHR43792:SF8">
    <property type="entry name" value="[RIBOSOMAL PROTEIN US5]-ALANINE N-ACETYLTRANSFERASE"/>
    <property type="match status" value="1"/>
</dbReference>
<organism evidence="5 6">
    <name type="scientific">Clostridium tepidiprofundi DSM 19306</name>
    <dbReference type="NCBI Taxonomy" id="1121338"/>
    <lineage>
        <taxon>Bacteria</taxon>
        <taxon>Bacillati</taxon>
        <taxon>Bacillota</taxon>
        <taxon>Clostridia</taxon>
        <taxon>Eubacteriales</taxon>
        <taxon>Clostridiaceae</taxon>
        <taxon>Clostridium</taxon>
    </lineage>
</organism>
<keyword evidence="2 5" id="KW-0012">Acyltransferase</keyword>
<evidence type="ECO:0000256" key="3">
    <source>
        <dbReference type="ARBA" id="ARBA00038502"/>
    </source>
</evidence>
<dbReference type="Pfam" id="PF13302">
    <property type="entry name" value="Acetyltransf_3"/>
    <property type="match status" value="1"/>
</dbReference>
<dbReference type="PROSITE" id="PS51186">
    <property type="entry name" value="GNAT"/>
    <property type="match status" value="1"/>
</dbReference>
<dbReference type="EC" id="2.3.1.-" evidence="5"/>
<proteinExistence type="inferred from homology"/>
<dbReference type="RefSeq" id="WP_066826849.1">
    <property type="nucleotide sequence ID" value="NZ_LTBA01000044.1"/>
</dbReference>
<accession>A0A151AVU3</accession>
<dbReference type="PANTHER" id="PTHR43792">
    <property type="entry name" value="GNAT FAMILY, PUTATIVE (AFU_ORTHOLOGUE AFUA_3G00765)-RELATED-RELATED"/>
    <property type="match status" value="1"/>
</dbReference>
<dbReference type="PATRIC" id="fig|1121338.3.peg.2412"/>
<dbReference type="Gene3D" id="3.40.630.30">
    <property type="match status" value="2"/>
</dbReference>
<dbReference type="InterPro" id="IPR000182">
    <property type="entry name" value="GNAT_dom"/>
</dbReference>
<keyword evidence="1 5" id="KW-0808">Transferase</keyword>
<keyword evidence="6" id="KW-1185">Reference proteome</keyword>
<sequence length="311" mass="36519">MSGEKSVVLTLVSGTDDEYIIKDLLGITLGRIFIIELNNKNKYCMLRIKFYKHKDNNYDYLFDTIQIMLMTLFKKMNLKKVNIVVDEEINIEPFMDLGLELEGFLQNNIIADGKQKSELIFGIDVISYEQVFFVKKLTLKGINIQLKILTPEYCEDMLEYCIRNKEHLRLFEPNRDESYYTLEYQRKNLIEDYKQFLNGRNVSFGIFKNDNLIGKVKISNIVMGVFRSGFIGYSIDKEHQGKGYMKEAVNIAINYAFNEMELHRIEASVLVDNIRSQRVLKACGFKELGINEKYLFINGKWQDHVTYYKLK</sequence>
<evidence type="ECO:0000313" key="6">
    <source>
        <dbReference type="Proteomes" id="UP000075531"/>
    </source>
</evidence>
<dbReference type="GO" id="GO:0008999">
    <property type="term" value="F:protein-N-terminal-alanine acetyltransferase activity"/>
    <property type="evidence" value="ECO:0007669"/>
    <property type="project" value="TreeGrafter"/>
</dbReference>
<dbReference type="Proteomes" id="UP000075531">
    <property type="component" value="Unassembled WGS sequence"/>
</dbReference>
<dbReference type="OrthoDB" id="9801656at2"/>
<evidence type="ECO:0000259" key="4">
    <source>
        <dbReference type="PROSITE" id="PS51186"/>
    </source>
</evidence>
<gene>
    <name evidence="5" type="primary">ydaF</name>
    <name evidence="5" type="ORF">CLTEP_23330</name>
</gene>
<dbReference type="STRING" id="1121338.CLTEP_23330"/>
<dbReference type="GO" id="GO:0005737">
    <property type="term" value="C:cytoplasm"/>
    <property type="evidence" value="ECO:0007669"/>
    <property type="project" value="TreeGrafter"/>
</dbReference>
<name>A0A151AVU3_9CLOT</name>
<dbReference type="AlphaFoldDB" id="A0A151AVU3"/>
<dbReference type="InterPro" id="IPR051531">
    <property type="entry name" value="N-acetyltransferase"/>
</dbReference>
<comment type="similarity">
    <text evidence="3">Belongs to the acetyltransferase family. RimJ subfamily.</text>
</comment>
<comment type="caution">
    <text evidence="5">The sequence shown here is derived from an EMBL/GenBank/DDBJ whole genome shotgun (WGS) entry which is preliminary data.</text>
</comment>
<reference evidence="5 6" key="1">
    <citation type="submission" date="2016-02" db="EMBL/GenBank/DDBJ databases">
        <title>Genome sequence of Clostridium tepidiprofundi DSM 19306.</title>
        <authorList>
            <person name="Poehlein A."/>
            <person name="Daniel R."/>
        </authorList>
    </citation>
    <scope>NUCLEOTIDE SEQUENCE [LARGE SCALE GENOMIC DNA]</scope>
    <source>
        <strain evidence="5 6">DSM 19306</strain>
    </source>
</reference>
<dbReference type="SUPFAM" id="SSF55729">
    <property type="entry name" value="Acyl-CoA N-acyltransferases (Nat)"/>
    <property type="match status" value="1"/>
</dbReference>
<dbReference type="InterPro" id="IPR016181">
    <property type="entry name" value="Acyl_CoA_acyltransferase"/>
</dbReference>
<evidence type="ECO:0000256" key="1">
    <source>
        <dbReference type="ARBA" id="ARBA00022679"/>
    </source>
</evidence>